<name>A6ICW1_RAT</name>
<dbReference type="Proteomes" id="UP000234681">
    <property type="component" value="Chromosome 13"/>
</dbReference>
<gene>
    <name evidence="1" type="ORF">rCG_46084</name>
</gene>
<dbReference type="SUPFAM" id="SSF48097">
    <property type="entry name" value="Regulator of G-protein signaling, RGS"/>
    <property type="match status" value="1"/>
</dbReference>
<evidence type="ECO:0000313" key="1">
    <source>
        <dbReference type="EMBL" id="EDM09536.1"/>
    </source>
</evidence>
<dbReference type="InterPro" id="IPR036305">
    <property type="entry name" value="RGS_sf"/>
</dbReference>
<proteinExistence type="predicted"/>
<organism evidence="1 2">
    <name type="scientific">Rattus norvegicus</name>
    <name type="common">Rat</name>
    <dbReference type="NCBI Taxonomy" id="10116"/>
    <lineage>
        <taxon>Eukaryota</taxon>
        <taxon>Metazoa</taxon>
        <taxon>Chordata</taxon>
        <taxon>Craniata</taxon>
        <taxon>Vertebrata</taxon>
        <taxon>Euteleostomi</taxon>
        <taxon>Mammalia</taxon>
        <taxon>Eutheria</taxon>
        <taxon>Euarchontoglires</taxon>
        <taxon>Glires</taxon>
        <taxon>Rodentia</taxon>
        <taxon>Myomorpha</taxon>
        <taxon>Muroidea</taxon>
        <taxon>Muridae</taxon>
        <taxon>Murinae</taxon>
        <taxon>Rattus</taxon>
    </lineage>
</organism>
<dbReference type="EMBL" id="CH473958">
    <property type="protein sequence ID" value="EDM09536.1"/>
    <property type="molecule type" value="Genomic_DNA"/>
</dbReference>
<accession>A6ICW1</accession>
<reference evidence="1 2" key="1">
    <citation type="submission" date="2005-09" db="EMBL/GenBank/DDBJ databases">
        <authorList>
            <person name="Mural R.J."/>
            <person name="Li P.W."/>
            <person name="Adams M.D."/>
            <person name="Amanatides P.G."/>
            <person name="Baden-Tillson H."/>
            <person name="Barnstead M."/>
            <person name="Chin S.H."/>
            <person name="Dew I."/>
            <person name="Evans C.A."/>
            <person name="Ferriera S."/>
            <person name="Flanigan M."/>
            <person name="Fosler C."/>
            <person name="Glodek A."/>
            <person name="Gu Z."/>
            <person name="Holt R.A."/>
            <person name="Jennings D."/>
            <person name="Kraft C.L."/>
            <person name="Lu F."/>
            <person name="Nguyen T."/>
            <person name="Nusskern D.R."/>
            <person name="Pfannkoch C.M."/>
            <person name="Sitter C."/>
            <person name="Sutton G.G."/>
            <person name="Venter J.C."/>
            <person name="Wang Z."/>
            <person name="Woodage T."/>
            <person name="Zheng X.H."/>
            <person name="Zhong F."/>
        </authorList>
    </citation>
    <scope>NUCLEOTIDE SEQUENCE [LARGE SCALE GENOMIC DNA]</scope>
    <source>
        <strain>BN</strain>
        <strain evidence="2">Sprague-Dawley</strain>
    </source>
</reference>
<dbReference type="PANTHER" id="PTHR47079">
    <property type="entry name" value="REGULATOR OF G-PROTEIN SIGNALING PROTEIN-LIKE"/>
    <property type="match status" value="1"/>
</dbReference>
<dbReference type="InterPro" id="IPR053282">
    <property type="entry name" value="RGS_domain-containing"/>
</dbReference>
<sequence length="148" mass="17324">MMRWKMADQWLLEKCIAGVRGMWRFCSYLKGSAGEELLDFWVLAEKILSIDETDEYLKDYYLSLLLVLKATHLQEGSRVVTLCNMDIKSLLNLSIWHPNQSTTRREILSHMQKVALFKIQSYWLPNFYTHAKMTMANEEACHVPSDTT</sequence>
<evidence type="ECO:0000313" key="2">
    <source>
        <dbReference type="Proteomes" id="UP000234681"/>
    </source>
</evidence>
<dbReference type="PANTHER" id="PTHR47079:SF1">
    <property type="entry name" value="REGULATOR OF G-PROTEIN SIGNALING PROTEIN-LIKE"/>
    <property type="match status" value="1"/>
</dbReference>
<dbReference type="AlphaFoldDB" id="A6ICW1"/>
<protein>
    <submittedName>
        <fullName evidence="1">RCG46084</fullName>
    </submittedName>
</protein>